<keyword evidence="2" id="KW-1185">Reference proteome</keyword>
<evidence type="ECO:0000313" key="1">
    <source>
        <dbReference type="EMBL" id="AQQ02449.1"/>
    </source>
</evidence>
<dbReference type="Proteomes" id="UP000188174">
    <property type="component" value="Chromosome"/>
</dbReference>
<proteinExistence type="predicted"/>
<organism evidence="1 2">
    <name type="scientific">Roseibium algicola</name>
    <dbReference type="NCBI Taxonomy" id="2857014"/>
    <lineage>
        <taxon>Bacteria</taxon>
        <taxon>Pseudomonadati</taxon>
        <taxon>Pseudomonadota</taxon>
        <taxon>Alphaproteobacteria</taxon>
        <taxon>Hyphomicrobiales</taxon>
        <taxon>Stappiaceae</taxon>
        <taxon>Roseibium</taxon>
    </lineage>
</organism>
<gene>
    <name evidence="1" type="ORF">B0E33_01610</name>
</gene>
<sequence length="86" mass="9385">MSAIVEKHRDRIEQLAKNTLADMLLVTGPLPEVERRAVVIGALATAVNITIADAKQRDPRFGELVEATFARNINLAIVGEFDEAAE</sequence>
<accession>A0ABM6HWM3</accession>
<protein>
    <submittedName>
        <fullName evidence="1">Uncharacterized protein</fullName>
    </submittedName>
</protein>
<dbReference type="EMBL" id="CP019630">
    <property type="protein sequence ID" value="AQQ02449.1"/>
    <property type="molecule type" value="Genomic_DNA"/>
</dbReference>
<dbReference type="RefSeq" id="WP_077290239.1">
    <property type="nucleotide sequence ID" value="NZ_CP019630.1"/>
</dbReference>
<evidence type="ECO:0000313" key="2">
    <source>
        <dbReference type="Proteomes" id="UP000188174"/>
    </source>
</evidence>
<reference evidence="1 2" key="1">
    <citation type="submission" date="2017-02" db="EMBL/GenBank/DDBJ databases">
        <authorList>
            <person name="Jeong S."/>
        </authorList>
    </citation>
    <scope>NUCLEOTIDE SEQUENCE [LARGE SCALE GENOMIC DNA]</scope>
    <source>
        <strain evidence="1 2">RMAR6-6</strain>
    </source>
</reference>
<name>A0ABM6HWM3_9HYPH</name>